<dbReference type="InterPro" id="IPR001119">
    <property type="entry name" value="SLH_dom"/>
</dbReference>
<dbReference type="InterPro" id="IPR051465">
    <property type="entry name" value="Cell_Envelope_Struct_Comp"/>
</dbReference>
<feature type="compositionally biased region" description="Basic and acidic residues" evidence="2">
    <location>
        <begin position="575"/>
        <end position="589"/>
    </location>
</feature>
<feature type="region of interest" description="Disordered" evidence="2">
    <location>
        <begin position="546"/>
        <end position="589"/>
    </location>
</feature>
<dbReference type="AlphaFoldDB" id="A0A1G6WE93"/>
<evidence type="ECO:0000313" key="5">
    <source>
        <dbReference type="EMBL" id="SDD64260.1"/>
    </source>
</evidence>
<feature type="chain" id="PRO_5011735322" evidence="3">
    <location>
        <begin position="25"/>
        <end position="806"/>
    </location>
</feature>
<gene>
    <name evidence="5" type="ORF">SAMN04489866_10528</name>
</gene>
<evidence type="ECO:0000259" key="4">
    <source>
        <dbReference type="PROSITE" id="PS51272"/>
    </source>
</evidence>
<protein>
    <submittedName>
        <fullName evidence="5">Listeria/Bacterioides repeat-containing protein</fullName>
    </submittedName>
</protein>
<keyword evidence="1" id="KW-0677">Repeat</keyword>
<proteinExistence type="predicted"/>
<name>A0A1G6WE93_PEPNI</name>
<feature type="domain" description="SLH" evidence="4">
    <location>
        <begin position="697"/>
        <end position="755"/>
    </location>
</feature>
<keyword evidence="6" id="KW-1185">Reference proteome</keyword>
<keyword evidence="3" id="KW-0732">Signal</keyword>
<dbReference type="PANTHER" id="PTHR43308">
    <property type="entry name" value="OUTER MEMBRANE PROTEIN ALPHA-RELATED"/>
    <property type="match status" value="1"/>
</dbReference>
<dbReference type="STRING" id="2741.SAMN04489866_10528"/>
<evidence type="ECO:0000256" key="1">
    <source>
        <dbReference type="ARBA" id="ARBA00022737"/>
    </source>
</evidence>
<feature type="domain" description="SLH" evidence="4">
    <location>
        <begin position="567"/>
        <end position="632"/>
    </location>
</feature>
<sequence>MKRLLSIFLAAALLLSVVPSQAFAEGTEGEQNVSYPLTIKVYNLADKKLEDKTFNSPDDKLGQWYKNAGRSDWSYRTFRKIFLGWSTDKKFLQADSTHNMDPNEVIYRDIESISAIEGLNKDTELYPVIMPVTDLMAFAKMLETGGGTLYINGEKTVKDVEDEATEKDNFIKRTEGFEDIDAEKRLIEYYFDPDKEGYEIQAVSEFYFKDPRVPFVIVENPLGIIKSAKGVTDFTGENPQNYSYEDLTVELDNKFEVAKQQEDWTFESSTFIVSDVLDENYKSLSPTIALPNPDSLVTKFSFKNPNGLKKFIIRTTPRSDNSDAKYGSDTSYPTDNTTVVTGQQILQPMKLKTGKGSNIKISKEYAKELEADKELESVSKGKIKGAVGIDKRRMTGGAAIFALILPDSQAIPELKAKNTMNFDFAIPIVRFDKNTKSLGDAEEQNLGYSKFVVNKAMNSDGFDQDTQPNKDITQAGEAFISDKDYKVDETKLAFNGKEYTFKGWNTQADGKGEFVKADTVIKPDFLNQKDNDRVDEDMVLYAIWEAKEEPKPEPKPDTGHQGGSKGGATTTPSKPEPKPEEPDNGDLNKADHYQYLIGYPDGTFAPNKGMTRAEVATMFTRLLKDRPVKGQSYAAGLSDIYAGDWYADTVGYAVQKGIVSGYPDGTFKPNQPITRAEFSSIASRFADLTEEKDLTFSDLDASHWGYKAIRLAASNGWISGYPDNTFRPEQAITRAEVTSITNRMLNRSADLDWINAHNDEVIHFSDVSAGDWFFEPVMEATMGHDFTRDKDGKAEHWTDLNGKTFI</sequence>
<accession>A0A1G6WE93</accession>
<dbReference type="PROSITE" id="PS51272">
    <property type="entry name" value="SLH"/>
    <property type="match status" value="3"/>
</dbReference>
<evidence type="ECO:0000313" key="6">
    <source>
        <dbReference type="Proteomes" id="UP000198995"/>
    </source>
</evidence>
<dbReference type="Pfam" id="PF00395">
    <property type="entry name" value="SLH"/>
    <property type="match status" value="3"/>
</dbReference>
<organism evidence="5 6">
    <name type="scientific">Peptococcus niger</name>
    <dbReference type="NCBI Taxonomy" id="2741"/>
    <lineage>
        <taxon>Bacteria</taxon>
        <taxon>Bacillati</taxon>
        <taxon>Bacillota</taxon>
        <taxon>Clostridia</taxon>
        <taxon>Eubacteriales</taxon>
        <taxon>Peptococcaceae</taxon>
        <taxon>Peptococcus</taxon>
    </lineage>
</organism>
<evidence type="ECO:0000256" key="3">
    <source>
        <dbReference type="SAM" id="SignalP"/>
    </source>
</evidence>
<feature type="signal peptide" evidence="3">
    <location>
        <begin position="1"/>
        <end position="24"/>
    </location>
</feature>
<feature type="compositionally biased region" description="Basic and acidic residues" evidence="2">
    <location>
        <begin position="546"/>
        <end position="558"/>
    </location>
</feature>
<dbReference type="InterPro" id="IPR042229">
    <property type="entry name" value="Listeria/Bacterioides_rpt_sf"/>
</dbReference>
<feature type="domain" description="SLH" evidence="4">
    <location>
        <begin position="633"/>
        <end position="696"/>
    </location>
</feature>
<dbReference type="EMBL" id="FNAF01000005">
    <property type="protein sequence ID" value="SDD64260.1"/>
    <property type="molecule type" value="Genomic_DNA"/>
</dbReference>
<reference evidence="5 6" key="1">
    <citation type="submission" date="2016-10" db="EMBL/GenBank/DDBJ databases">
        <authorList>
            <person name="de Groot N.N."/>
        </authorList>
    </citation>
    <scope>NUCLEOTIDE SEQUENCE [LARGE SCALE GENOMIC DNA]</scope>
    <source>
        <strain evidence="5 6">DSM 20475</strain>
    </source>
</reference>
<dbReference type="OrthoDB" id="2112962at2"/>
<dbReference type="RefSeq" id="WP_091791706.1">
    <property type="nucleotide sequence ID" value="NZ_FNAF01000005.1"/>
</dbReference>
<evidence type="ECO:0000256" key="2">
    <source>
        <dbReference type="SAM" id="MobiDB-lite"/>
    </source>
</evidence>
<dbReference type="Proteomes" id="UP000198995">
    <property type="component" value="Unassembled WGS sequence"/>
</dbReference>
<dbReference type="Gene3D" id="2.60.40.4270">
    <property type="entry name" value="Listeria-Bacteroides repeat domain"/>
    <property type="match status" value="1"/>
</dbReference>